<dbReference type="InterPro" id="IPR055755">
    <property type="entry name" value="DUF7331"/>
</dbReference>
<accession>M0MN87</accession>
<keyword evidence="3" id="KW-1185">Reference proteome</keyword>
<name>M0MN87_9EURY</name>
<reference evidence="2 3" key="1">
    <citation type="journal article" date="2014" name="PLoS Genet.">
        <title>Phylogenetically driven sequencing of extremely halophilic archaea reveals strategies for static and dynamic osmo-response.</title>
        <authorList>
            <person name="Becker E.A."/>
            <person name="Seitzer P.M."/>
            <person name="Tritt A."/>
            <person name="Larsen D."/>
            <person name="Krusor M."/>
            <person name="Yao A.I."/>
            <person name="Wu D."/>
            <person name="Madern D."/>
            <person name="Eisen J.A."/>
            <person name="Darling A.E."/>
            <person name="Facciotti M.T."/>
        </authorList>
    </citation>
    <scope>NUCLEOTIDE SEQUENCE [LARGE SCALE GENOMIC DNA]</scope>
    <source>
        <strain evidence="2 3">JCM 10879</strain>
    </source>
</reference>
<feature type="region of interest" description="Disordered" evidence="1">
    <location>
        <begin position="1"/>
        <end position="36"/>
    </location>
</feature>
<protein>
    <submittedName>
        <fullName evidence="2">Uncharacterized protein</fullName>
    </submittedName>
</protein>
<comment type="caution">
    <text evidence="2">The sequence shown here is derived from an EMBL/GenBank/DDBJ whole genome shotgun (WGS) entry which is preliminary data.</text>
</comment>
<dbReference type="Pfam" id="PF24018">
    <property type="entry name" value="DUF7331"/>
    <property type="match status" value="1"/>
</dbReference>
<dbReference type="AlphaFoldDB" id="M0MN87"/>
<sequence>MDVPVRRRDSDSDADDEPEPPQAVVTSHETRPGKVVFTERDNADGWIATNVTVDLEP</sequence>
<proteinExistence type="predicted"/>
<dbReference type="EMBL" id="AOMA01000006">
    <property type="protein sequence ID" value="EMA46838.1"/>
    <property type="molecule type" value="Genomic_DNA"/>
</dbReference>
<evidence type="ECO:0000313" key="3">
    <source>
        <dbReference type="Proteomes" id="UP000011607"/>
    </source>
</evidence>
<dbReference type="eggNOG" id="arCOG06242">
    <property type="taxonomic scope" value="Archaea"/>
</dbReference>
<evidence type="ECO:0000313" key="2">
    <source>
        <dbReference type="EMBL" id="EMA46838.1"/>
    </source>
</evidence>
<gene>
    <name evidence="2" type="ORF">C446_00916</name>
</gene>
<dbReference type="RefSeq" id="WP_006671156.1">
    <property type="nucleotide sequence ID" value="NZ_AOMA01000006.1"/>
</dbReference>
<dbReference type="OrthoDB" id="204433at2157"/>
<evidence type="ECO:0000256" key="1">
    <source>
        <dbReference type="SAM" id="MobiDB-lite"/>
    </source>
</evidence>
<feature type="compositionally biased region" description="Basic and acidic residues" evidence="1">
    <location>
        <begin position="1"/>
        <end position="11"/>
    </location>
</feature>
<organism evidence="2 3">
    <name type="scientific">Halobiforma nitratireducens JCM 10879</name>
    <dbReference type="NCBI Taxonomy" id="1227454"/>
    <lineage>
        <taxon>Archaea</taxon>
        <taxon>Methanobacteriati</taxon>
        <taxon>Methanobacteriota</taxon>
        <taxon>Stenosarchaea group</taxon>
        <taxon>Halobacteria</taxon>
        <taxon>Halobacteriales</taxon>
        <taxon>Natrialbaceae</taxon>
        <taxon>Halobiforma</taxon>
    </lineage>
</organism>
<dbReference type="Proteomes" id="UP000011607">
    <property type="component" value="Unassembled WGS sequence"/>
</dbReference>